<proteinExistence type="predicted"/>
<keyword evidence="2" id="KW-1185">Reference proteome</keyword>
<accession>F5YP92</accession>
<reference evidence="1 2" key="2">
    <citation type="journal article" date="2011" name="ISME J.">
        <title>RNA-seq reveals cooperative metabolic interactions between two termite-gut spirochete species in co-culture.</title>
        <authorList>
            <person name="Rosenthal A.Z."/>
            <person name="Matson E.G."/>
            <person name="Eldar A."/>
            <person name="Leadbetter J.R."/>
        </authorList>
    </citation>
    <scope>NUCLEOTIDE SEQUENCE [LARGE SCALE GENOMIC DNA]</scope>
    <source>
        <strain evidence="2">ATCC BAA-887 / DSM 12427 / ZAS-2</strain>
    </source>
</reference>
<protein>
    <submittedName>
        <fullName evidence="1">Uncharacterized protein</fullName>
    </submittedName>
</protein>
<dbReference type="eggNOG" id="ENOG5031E1P">
    <property type="taxonomic scope" value="Bacteria"/>
</dbReference>
<dbReference type="STRING" id="545694.TREPR_2902"/>
<reference evidence="2" key="1">
    <citation type="submission" date="2009-12" db="EMBL/GenBank/DDBJ databases">
        <title>Complete sequence of Treponema primitia strain ZAS-2.</title>
        <authorList>
            <person name="Tetu S.G."/>
            <person name="Matson E."/>
            <person name="Ren Q."/>
            <person name="Seshadri R."/>
            <person name="Elbourne L."/>
            <person name="Hassan K.A."/>
            <person name="Durkin A."/>
            <person name="Radune D."/>
            <person name="Mohamoud Y."/>
            <person name="Shay R."/>
            <person name="Jin S."/>
            <person name="Zhang X."/>
            <person name="Lucey K."/>
            <person name="Ballor N.R."/>
            <person name="Ottesen E."/>
            <person name="Rosenthal R."/>
            <person name="Allen A."/>
            <person name="Leadbetter J.R."/>
            <person name="Paulsen I.T."/>
        </authorList>
    </citation>
    <scope>NUCLEOTIDE SEQUENCE [LARGE SCALE GENOMIC DNA]</scope>
    <source>
        <strain evidence="2">ATCC BAA-887 / DSM 12427 / ZAS-2</strain>
    </source>
</reference>
<name>F5YP92_TREPZ</name>
<dbReference type="RefSeq" id="WP_015707343.1">
    <property type="nucleotide sequence ID" value="NC_015578.1"/>
</dbReference>
<dbReference type="EMBL" id="CP001843">
    <property type="protein sequence ID" value="AEF83937.1"/>
    <property type="molecule type" value="Genomic_DNA"/>
</dbReference>
<evidence type="ECO:0000313" key="1">
    <source>
        <dbReference type="EMBL" id="AEF83937.1"/>
    </source>
</evidence>
<dbReference type="AlphaFoldDB" id="F5YP92"/>
<dbReference type="KEGG" id="tpi:TREPR_2902"/>
<gene>
    <name evidence="1" type="ordered locus">TREPR_2902</name>
</gene>
<dbReference type="Proteomes" id="UP000009223">
    <property type="component" value="Chromosome"/>
</dbReference>
<evidence type="ECO:0000313" key="2">
    <source>
        <dbReference type="Proteomes" id="UP000009223"/>
    </source>
</evidence>
<dbReference type="HOGENOM" id="CLU_2653406_0_0_12"/>
<sequence>MAEMTEEEADALDTYFTENTIMPDLNKPGYFARKYGMMVKLDPKTTGSVVAWAESAHKTPAQIIGELVQERLASKAAG</sequence>
<organism evidence="1 2">
    <name type="scientific">Treponema primitia (strain ATCC BAA-887 / DSM 12427 / ZAS-2)</name>
    <dbReference type="NCBI Taxonomy" id="545694"/>
    <lineage>
        <taxon>Bacteria</taxon>
        <taxon>Pseudomonadati</taxon>
        <taxon>Spirochaetota</taxon>
        <taxon>Spirochaetia</taxon>
        <taxon>Spirochaetales</taxon>
        <taxon>Treponemataceae</taxon>
        <taxon>Treponema</taxon>
    </lineage>
</organism>
<dbReference type="OrthoDB" id="9917355at2"/>